<dbReference type="SUPFAM" id="SSF69318">
    <property type="entry name" value="Integrin alpha N-terminal domain"/>
    <property type="match status" value="3"/>
</dbReference>
<dbReference type="PANTHER" id="PTHR16026:SF0">
    <property type="entry name" value="CARTILAGE ACIDIC PROTEIN 1"/>
    <property type="match status" value="1"/>
</dbReference>
<dbReference type="PROSITE" id="PS51257">
    <property type="entry name" value="PROKAR_LIPOPROTEIN"/>
    <property type="match status" value="1"/>
</dbReference>
<proteinExistence type="predicted"/>
<dbReference type="RefSeq" id="WP_379935787.1">
    <property type="nucleotide sequence ID" value="NZ_JBHTHY010000014.1"/>
</dbReference>
<dbReference type="Proteomes" id="UP001597012">
    <property type="component" value="Unassembled WGS sequence"/>
</dbReference>
<dbReference type="PANTHER" id="PTHR16026">
    <property type="entry name" value="CARTILAGE ACIDIC PROTEIN 1"/>
    <property type="match status" value="1"/>
</dbReference>
<dbReference type="Gene3D" id="2.130.10.130">
    <property type="entry name" value="Integrin alpha, N-terminal"/>
    <property type="match status" value="4"/>
</dbReference>
<dbReference type="InterPro" id="IPR027039">
    <property type="entry name" value="Crtac1"/>
</dbReference>
<dbReference type="Pfam" id="PF07593">
    <property type="entry name" value="UnbV_ASPIC"/>
    <property type="match status" value="1"/>
</dbReference>
<dbReference type="InterPro" id="IPR011519">
    <property type="entry name" value="UnbV_ASPIC"/>
</dbReference>
<evidence type="ECO:0000313" key="3">
    <source>
        <dbReference type="EMBL" id="MFD0798881.1"/>
    </source>
</evidence>
<evidence type="ECO:0000313" key="4">
    <source>
        <dbReference type="Proteomes" id="UP001597012"/>
    </source>
</evidence>
<evidence type="ECO:0000256" key="1">
    <source>
        <dbReference type="ARBA" id="ARBA00022729"/>
    </source>
</evidence>
<keyword evidence="4" id="KW-1185">Reference proteome</keyword>
<protein>
    <submittedName>
        <fullName evidence="3">VCBS repeat-containing protein</fullName>
    </submittedName>
</protein>
<comment type="caution">
    <text evidence="3">The sequence shown here is derived from an EMBL/GenBank/DDBJ whole genome shotgun (WGS) entry which is preliminary data.</text>
</comment>
<reference evidence="4" key="1">
    <citation type="journal article" date="2019" name="Int. J. Syst. Evol. Microbiol.">
        <title>The Global Catalogue of Microorganisms (GCM) 10K type strain sequencing project: providing services to taxonomists for standard genome sequencing and annotation.</title>
        <authorList>
            <consortium name="The Broad Institute Genomics Platform"/>
            <consortium name="The Broad Institute Genome Sequencing Center for Infectious Disease"/>
            <person name="Wu L."/>
            <person name="Ma J."/>
        </authorList>
    </citation>
    <scope>NUCLEOTIDE SEQUENCE [LARGE SCALE GENOMIC DNA]</scope>
    <source>
        <strain evidence="4">CCUG 61948</strain>
    </source>
</reference>
<name>A0ABW3B6F1_9FLAO</name>
<feature type="domain" description="ASPIC/UnbV" evidence="2">
    <location>
        <begin position="521"/>
        <end position="586"/>
    </location>
</feature>
<evidence type="ECO:0000259" key="2">
    <source>
        <dbReference type="Pfam" id="PF07593"/>
    </source>
</evidence>
<dbReference type="Pfam" id="PF13517">
    <property type="entry name" value="FG-GAP_3"/>
    <property type="match status" value="4"/>
</dbReference>
<dbReference type="InterPro" id="IPR013517">
    <property type="entry name" value="FG-GAP"/>
</dbReference>
<dbReference type="EMBL" id="JBHTHY010000014">
    <property type="protein sequence ID" value="MFD0798881.1"/>
    <property type="molecule type" value="Genomic_DNA"/>
</dbReference>
<accession>A0ABW3B6F1</accession>
<sequence>MKLYAFLIVLLLFSCAEHRQKESPLFVQKDSTTGLHFENKLVYDEGFNPYLYRNFYNGGGVALGDINNDGLVDIYLTGNMVDNKLFLNKGNWEFEDITANAGVACTNVWSTGATFADINNDGYLDLYVCKSGKPGGTNRHNELFINQGDMTFKEEAKNYDLDIEGLSIHSAFFDFDKDGDLDVYILNNSLKSIGGFDLKEGQRNIPDASKNGNKFLRNDGDHFTDITEKAGIYSSKIGFGLGITLGDFNNDNWTDIYIANDFFERDYLYINDTEGGFKEDLDSYFESISMGAMGVDMADLNNDALTDLMVAEMLPATDERKKTKTLFESWDKQQIAAKKGYFNQYARNTLQRNYGPFGFLEIGRQAGVADTEWSWGTLLFDMDNDGLKDIFVSNGIFKDLLDRDYLAFEGNEENIRNSLRKREQNVITSLIDAMPSQAVPNGVFRNNGAFNFDAIGDSWGLATPSFSNGSAYGDLDNDGDLDLVVNNVNMPSFIYENMTDSLTHKSLRINLVHATTKSPVIGAKVILKTEGEIIGYGENFVSRGFQSSVPYGLHFGLGSVTKVDSLLVTWPNGTTAVLTDVESNNLIEIKQPTLTATTDTTSLEHDIESTYNVLQPSFPLFTFEHKENRYIDFDNERLLSGMSSNEGPAMAVSDINGDTLQDFYMGGAKYQSGSLFLSTSSGYHQIQTPFNADKEAEETDALFFDADNDGDMDLYVCHGGKAFSSTSVSLNDVLYINTGEGNFIKSTTALKFPFPISSSVVTAADYDNDGDIDLFVGERYKTNLYGLPGSGYLLENNGDGEFSLLDIPLLKDIGMITQAQWGDLNGDGWEDLIILGEWMSIKVFLNQEGLLGDKTVELGLQNNSGLWTALHLADVDSDGDLDIVAGNLGHNTFYAEGMKMFIADFDGNGFKEQIICQKRNNKYYPIADKDELVSQLPSLKKKLLYYADYAKADMGDIFSPNQLSTALQLELENITSTLFINNGSTFTAQELPTEIQHAPVYAINSKDIDGDGHTDLFFGGNQFLIKPQFGRYDASKGWAIFGPYGDNENKNNLIPLNIDGQIRKLNWVKDNKKDILTVGKNNEKIEFYEVNDIRK</sequence>
<dbReference type="InterPro" id="IPR028994">
    <property type="entry name" value="Integrin_alpha_N"/>
</dbReference>
<gene>
    <name evidence="3" type="ORF">ACFQZJ_15525</name>
</gene>
<keyword evidence="1" id="KW-0732">Signal</keyword>
<organism evidence="3 4">
    <name type="scientific">Maribacter chungangensis</name>
    <dbReference type="NCBI Taxonomy" id="1069117"/>
    <lineage>
        <taxon>Bacteria</taxon>
        <taxon>Pseudomonadati</taxon>
        <taxon>Bacteroidota</taxon>
        <taxon>Flavobacteriia</taxon>
        <taxon>Flavobacteriales</taxon>
        <taxon>Flavobacteriaceae</taxon>
        <taxon>Maribacter</taxon>
    </lineage>
</organism>